<organism evidence="3 4">
    <name type="scientific">Liparis tanakae</name>
    <name type="common">Tanaka's snailfish</name>
    <dbReference type="NCBI Taxonomy" id="230148"/>
    <lineage>
        <taxon>Eukaryota</taxon>
        <taxon>Metazoa</taxon>
        <taxon>Chordata</taxon>
        <taxon>Craniata</taxon>
        <taxon>Vertebrata</taxon>
        <taxon>Euteleostomi</taxon>
        <taxon>Actinopterygii</taxon>
        <taxon>Neopterygii</taxon>
        <taxon>Teleostei</taxon>
        <taxon>Neoteleostei</taxon>
        <taxon>Acanthomorphata</taxon>
        <taxon>Eupercaria</taxon>
        <taxon>Perciformes</taxon>
        <taxon>Cottioidei</taxon>
        <taxon>Cottales</taxon>
        <taxon>Liparidae</taxon>
        <taxon>Liparis</taxon>
    </lineage>
</organism>
<dbReference type="Pfam" id="PF08444">
    <property type="entry name" value="Gly_acyl_tr_C"/>
    <property type="match status" value="1"/>
</dbReference>
<dbReference type="InterPro" id="IPR010313">
    <property type="entry name" value="Glycine_N-acyltransferase"/>
</dbReference>
<evidence type="ECO:0000313" key="3">
    <source>
        <dbReference type="EMBL" id="TNN82950.1"/>
    </source>
</evidence>
<evidence type="ECO:0000313" key="4">
    <source>
        <dbReference type="Proteomes" id="UP000314294"/>
    </source>
</evidence>
<keyword evidence="1 3" id="KW-0808">Transferase</keyword>
<protein>
    <recommendedName>
        <fullName evidence="1">Glycine N-acyltransferase-like protein</fullName>
        <ecNumber evidence="1">2.3.1.-</ecNumber>
    </recommendedName>
</protein>
<dbReference type="Proteomes" id="UP000314294">
    <property type="component" value="Unassembled WGS sequence"/>
</dbReference>
<dbReference type="PANTHER" id="PTHR15298:SF17">
    <property type="entry name" value="GLYCINE N-ACYLTRANSFERASE-LIKE PROTEIN"/>
    <property type="match status" value="1"/>
</dbReference>
<feature type="domain" description="Glycine N-acyltransferase C-terminal" evidence="2">
    <location>
        <begin position="59"/>
        <end position="127"/>
    </location>
</feature>
<dbReference type="InterPro" id="IPR013652">
    <property type="entry name" value="Glycine_N-acyltransferase_C"/>
</dbReference>
<comment type="similarity">
    <text evidence="1">Belongs to the glycine N-acyltransferase family.</text>
</comment>
<dbReference type="OrthoDB" id="61870at2759"/>
<evidence type="ECO:0000256" key="1">
    <source>
        <dbReference type="RuleBase" id="RU368002"/>
    </source>
</evidence>
<keyword evidence="1 3" id="KW-0012">Acyltransferase</keyword>
<name>A0A4Z2IY82_9TELE</name>
<dbReference type="AlphaFoldDB" id="A0A4Z2IY82"/>
<dbReference type="EMBL" id="SRLO01000036">
    <property type="protein sequence ID" value="TNN82950.1"/>
    <property type="molecule type" value="Genomic_DNA"/>
</dbReference>
<keyword evidence="4" id="KW-1185">Reference proteome</keyword>
<dbReference type="Gene3D" id="3.40.630.30">
    <property type="match status" value="1"/>
</dbReference>
<dbReference type="EC" id="2.3.1.-" evidence="1"/>
<dbReference type="GO" id="GO:0005739">
    <property type="term" value="C:mitochondrion"/>
    <property type="evidence" value="ECO:0007669"/>
    <property type="project" value="InterPro"/>
</dbReference>
<proteinExistence type="inferred from homology"/>
<reference evidence="3 4" key="1">
    <citation type="submission" date="2019-03" db="EMBL/GenBank/DDBJ databases">
        <title>First draft genome of Liparis tanakae, snailfish: a comprehensive survey of snailfish specific genes.</title>
        <authorList>
            <person name="Kim W."/>
            <person name="Song I."/>
            <person name="Jeong J.-H."/>
            <person name="Kim D."/>
            <person name="Kim S."/>
            <person name="Ryu S."/>
            <person name="Song J.Y."/>
            <person name="Lee S.K."/>
        </authorList>
    </citation>
    <scope>NUCLEOTIDE SEQUENCE [LARGE SCALE GENOMIC DNA]</scope>
    <source>
        <tissue evidence="3">Muscle</tissue>
    </source>
</reference>
<dbReference type="PANTHER" id="PTHR15298">
    <property type="entry name" value="L-COA N-ACYLTRANSFERASE-RELATED"/>
    <property type="match status" value="1"/>
</dbReference>
<sequence>MLWTPADAGPAFSRKRLPLPISILDESHAALVFTHLPYVGGRESLNHVRVCIRHLPNPCVTDEEGRPVSWLLSDELCELRTAFALPEHRRAGHLLAPSLALIRRMTSAGLPVYCNINQQNQATTNAVTKPLLVPKGGPNLAEQLGAFGHVTREMLQSSHHHSTKFMCSLKWSKVTRSALNNTGCDHRCLQLVTRGSNEAAAWVAGAVDQRF</sequence>
<comment type="caution">
    <text evidence="3">The sequence shown here is derived from an EMBL/GenBank/DDBJ whole genome shotgun (WGS) entry which is preliminary data.</text>
</comment>
<gene>
    <name evidence="3" type="primary">GLYAT</name>
    <name evidence="3" type="ORF">EYF80_006907</name>
</gene>
<dbReference type="GO" id="GO:0047961">
    <property type="term" value="F:glycine N-acyltransferase activity"/>
    <property type="evidence" value="ECO:0007669"/>
    <property type="project" value="InterPro"/>
</dbReference>
<evidence type="ECO:0000259" key="2">
    <source>
        <dbReference type="Pfam" id="PF08444"/>
    </source>
</evidence>
<accession>A0A4Z2IY82</accession>